<dbReference type="Proteomes" id="UP000236291">
    <property type="component" value="Unassembled WGS sequence"/>
</dbReference>
<name>A0A2K3M140_TRIPR</name>
<accession>A0A2K3M140</accession>
<sequence length="158" mass="18031">MSFRYPVVDKIRKKLSCWKRRGSEEAHKIHRDKMCLDRENSGFGVRRVLGVKYGEEDKFILEGAIRPQCGGRIWVELGKGEECSLGGRSFKKRFSRLVALSEHKEVTVREMRRQGLDVGGGVDGGGEGVFLLEEELVEECCLLLLNVVLHVNVVEKWR</sequence>
<gene>
    <name evidence="1" type="ORF">L195_g040534</name>
</gene>
<evidence type="ECO:0000313" key="2">
    <source>
        <dbReference type="Proteomes" id="UP000236291"/>
    </source>
</evidence>
<comment type="caution">
    <text evidence="1">The sequence shown here is derived from an EMBL/GenBank/DDBJ whole genome shotgun (WGS) entry which is preliminary data.</text>
</comment>
<reference evidence="1 2" key="2">
    <citation type="journal article" date="2017" name="Front. Plant Sci.">
        <title>Gene Classification and Mining of Molecular Markers Useful in Red Clover (Trifolium pratense) Breeding.</title>
        <authorList>
            <person name="Istvanek J."/>
            <person name="Dluhosova J."/>
            <person name="Dluhos P."/>
            <person name="Patkova L."/>
            <person name="Nedelnik J."/>
            <person name="Repkova J."/>
        </authorList>
    </citation>
    <scope>NUCLEOTIDE SEQUENCE [LARGE SCALE GENOMIC DNA]</scope>
    <source>
        <strain evidence="2">cv. Tatra</strain>
        <tissue evidence="1">Young leaves</tissue>
    </source>
</reference>
<protein>
    <submittedName>
        <fullName evidence="1">Uncharacterized protein</fullName>
    </submittedName>
</protein>
<dbReference type="AlphaFoldDB" id="A0A2K3M140"/>
<reference evidence="1 2" key="1">
    <citation type="journal article" date="2014" name="Am. J. Bot.">
        <title>Genome assembly and annotation for red clover (Trifolium pratense; Fabaceae).</title>
        <authorList>
            <person name="Istvanek J."/>
            <person name="Jaros M."/>
            <person name="Krenek A."/>
            <person name="Repkova J."/>
        </authorList>
    </citation>
    <scope>NUCLEOTIDE SEQUENCE [LARGE SCALE GENOMIC DNA]</scope>
    <source>
        <strain evidence="2">cv. Tatra</strain>
        <tissue evidence="1">Young leaves</tissue>
    </source>
</reference>
<evidence type="ECO:0000313" key="1">
    <source>
        <dbReference type="EMBL" id="PNX84473.1"/>
    </source>
</evidence>
<proteinExistence type="predicted"/>
<organism evidence="1 2">
    <name type="scientific">Trifolium pratense</name>
    <name type="common">Red clover</name>
    <dbReference type="NCBI Taxonomy" id="57577"/>
    <lineage>
        <taxon>Eukaryota</taxon>
        <taxon>Viridiplantae</taxon>
        <taxon>Streptophyta</taxon>
        <taxon>Embryophyta</taxon>
        <taxon>Tracheophyta</taxon>
        <taxon>Spermatophyta</taxon>
        <taxon>Magnoliopsida</taxon>
        <taxon>eudicotyledons</taxon>
        <taxon>Gunneridae</taxon>
        <taxon>Pentapetalae</taxon>
        <taxon>rosids</taxon>
        <taxon>fabids</taxon>
        <taxon>Fabales</taxon>
        <taxon>Fabaceae</taxon>
        <taxon>Papilionoideae</taxon>
        <taxon>50 kb inversion clade</taxon>
        <taxon>NPAAA clade</taxon>
        <taxon>Hologalegina</taxon>
        <taxon>IRL clade</taxon>
        <taxon>Trifolieae</taxon>
        <taxon>Trifolium</taxon>
    </lineage>
</organism>
<dbReference type="EMBL" id="ASHM01046437">
    <property type="protein sequence ID" value="PNX84473.1"/>
    <property type="molecule type" value="Genomic_DNA"/>
</dbReference>